<feature type="region of interest" description="Disordered" evidence="1">
    <location>
        <begin position="1"/>
        <end position="29"/>
    </location>
</feature>
<dbReference type="Proteomes" id="UP000007319">
    <property type="component" value="Chromosome"/>
</dbReference>
<dbReference type="KEGG" id="abs:AZOBR_40217"/>
<evidence type="ECO:0000256" key="1">
    <source>
        <dbReference type="SAM" id="MobiDB-lite"/>
    </source>
</evidence>
<dbReference type="EMBL" id="HE577327">
    <property type="protein sequence ID" value="CCC97048.1"/>
    <property type="molecule type" value="Genomic_DNA"/>
</dbReference>
<accession>A0A9P1JP47</accession>
<proteinExistence type="predicted"/>
<protein>
    <submittedName>
        <fullName evidence="2">Uncharacterized protein</fullName>
    </submittedName>
</protein>
<gene>
    <name evidence="2" type="ORF">AZOBR_40217</name>
</gene>
<sequence>MAFHSSGNLPWFGTDRHAAPPAPSATDAAKSITANQNINRDLHEYPSMKVGSVLGQL</sequence>
<evidence type="ECO:0000313" key="3">
    <source>
        <dbReference type="Proteomes" id="UP000007319"/>
    </source>
</evidence>
<reference evidence="2 3" key="1">
    <citation type="journal article" date="2011" name="PLoS Genet.">
        <title>Azospirillum genomes reveal transition of bacteria from aquatic to terrestrial environments.</title>
        <authorList>
            <person name="Wisniewski-Dye F."/>
            <person name="Borziak K."/>
            <person name="Khalsa-Moyers G."/>
            <person name="Alexandre G."/>
            <person name="Sukharnikov L.O."/>
            <person name="Wuichet K."/>
            <person name="Hurst G.B."/>
            <person name="McDonald W.H."/>
            <person name="Robertson J.S."/>
            <person name="Barbe V."/>
            <person name="Calteau A."/>
            <person name="Rouy Z."/>
            <person name="Mangenot S."/>
            <person name="Prigent-Combaret C."/>
            <person name="Normand P."/>
            <person name="Boyer M."/>
            <person name="Siguier P."/>
            <person name="Dessaux Y."/>
            <person name="Elmerich C."/>
            <person name="Condemine G."/>
            <person name="Krishnen G."/>
            <person name="Kennedy I."/>
            <person name="Paterson A.H."/>
            <person name="Gonzalez V."/>
            <person name="Mavingui P."/>
            <person name="Zhulin I.B."/>
        </authorList>
    </citation>
    <scope>NUCLEOTIDE SEQUENCE [LARGE SCALE GENOMIC DNA]</scope>
    <source>
        <strain evidence="2 3">Sp245</strain>
    </source>
</reference>
<dbReference type="AlphaFoldDB" id="A0A9P1JP47"/>
<keyword evidence="3" id="KW-1185">Reference proteome</keyword>
<name>A0A9P1JP47_9PROT</name>
<organism evidence="2 3">
    <name type="scientific">Azospirillum baldaniorum</name>
    <dbReference type="NCBI Taxonomy" id="1064539"/>
    <lineage>
        <taxon>Bacteria</taxon>
        <taxon>Pseudomonadati</taxon>
        <taxon>Pseudomonadota</taxon>
        <taxon>Alphaproteobacteria</taxon>
        <taxon>Rhodospirillales</taxon>
        <taxon>Azospirillaceae</taxon>
        <taxon>Azospirillum</taxon>
    </lineage>
</organism>
<evidence type="ECO:0000313" key="2">
    <source>
        <dbReference type="EMBL" id="CCC97048.1"/>
    </source>
</evidence>